<evidence type="ECO:0000313" key="1">
    <source>
        <dbReference type="EMBL" id="MBO1926599.1"/>
    </source>
</evidence>
<organism evidence="1 2">
    <name type="scientific">Thiomicrorhabdus marina</name>
    <dbReference type="NCBI Taxonomy" id="2818442"/>
    <lineage>
        <taxon>Bacteria</taxon>
        <taxon>Pseudomonadati</taxon>
        <taxon>Pseudomonadota</taxon>
        <taxon>Gammaproteobacteria</taxon>
        <taxon>Thiotrichales</taxon>
        <taxon>Piscirickettsiaceae</taxon>
        <taxon>Thiomicrorhabdus</taxon>
    </lineage>
</organism>
<evidence type="ECO:0000313" key="2">
    <source>
        <dbReference type="Proteomes" id="UP000664835"/>
    </source>
</evidence>
<proteinExistence type="predicted"/>
<dbReference type="SUPFAM" id="SSF52540">
    <property type="entry name" value="P-loop containing nucleoside triphosphate hydrolases"/>
    <property type="match status" value="1"/>
</dbReference>
<dbReference type="InterPro" id="IPR011009">
    <property type="entry name" value="Kinase-like_dom_sf"/>
</dbReference>
<keyword evidence="2" id="KW-1185">Reference proteome</keyword>
<dbReference type="Proteomes" id="UP000664835">
    <property type="component" value="Unassembled WGS sequence"/>
</dbReference>
<protein>
    <submittedName>
        <fullName evidence="1">AAA family ATPase</fullName>
    </submittedName>
</protein>
<gene>
    <name evidence="1" type="ORF">J3998_03335</name>
</gene>
<dbReference type="Gene3D" id="3.90.1200.10">
    <property type="match status" value="1"/>
</dbReference>
<dbReference type="PANTHER" id="PTHR43883">
    <property type="entry name" value="SLR0207 PROTEIN"/>
    <property type="match status" value="1"/>
</dbReference>
<dbReference type="SUPFAM" id="SSF56112">
    <property type="entry name" value="Protein kinase-like (PK-like)"/>
    <property type="match status" value="1"/>
</dbReference>
<dbReference type="PANTHER" id="PTHR43883:SF1">
    <property type="entry name" value="GLUCONOKINASE"/>
    <property type="match status" value="1"/>
</dbReference>
<dbReference type="EMBL" id="JAGETV010000004">
    <property type="protein sequence ID" value="MBO1926599.1"/>
    <property type="molecule type" value="Genomic_DNA"/>
</dbReference>
<reference evidence="1 2" key="1">
    <citation type="submission" date="2021-03" db="EMBL/GenBank/DDBJ databases">
        <title>Thiomicrorhabdus sp.nov.,novel sulfur-oxidizing bacteria isolated from coastal sediment.</title>
        <authorList>
            <person name="Liu X."/>
        </authorList>
    </citation>
    <scope>NUCLEOTIDE SEQUENCE [LARGE SCALE GENOMIC DNA]</scope>
    <source>
        <strain evidence="1 2">6S2-11</strain>
    </source>
</reference>
<dbReference type="InterPro" id="IPR027417">
    <property type="entry name" value="P-loop_NTPase"/>
</dbReference>
<dbReference type="InterPro" id="IPR052732">
    <property type="entry name" value="Cell-binding_unc_protein"/>
</dbReference>
<dbReference type="RefSeq" id="WP_208147940.1">
    <property type="nucleotide sequence ID" value="NZ_JAGETV010000004.1"/>
</dbReference>
<accession>A0ABS3Q2Q1</accession>
<comment type="caution">
    <text evidence="1">The sequence shown here is derived from an EMBL/GenBank/DDBJ whole genome shotgun (WGS) entry which is preliminary data.</text>
</comment>
<sequence length="544" mass="62147">MHCSDSESKSSTRSYSLEEMVTVLSDPGFYSHPVEVITTIETHISVVFLTGDYAYKLKKPVNFGFLDFSSLAARKKYCEMEVELNRRTAPELYIGVESIYFDPQTGTASLLANGSEPVDYLVKMQQFDPNAVLGRQDNNIEISHQQLDALALQIARLHLNAEPVDSSSELGTPEVILRPMTDNFKALEICFNFESHPFLQALYNWTLKQYEAKKALIEQRRLEQKIRACHGDLHLDNIAIINQKPVLFDGIEFNDHFRWIDGISDLAFLLMDLTSRQQSHYAWQILSIYLQQTQDYSGLPLLRFYLVYRAMVRAKITNLRAEQLPDGSSEKQRLCSLAGNYVDLAQSLSNTPSRPKLILLQGVSGTGKSHLAIEIQKMLDLVVISSDRTRKALYGIDPLHRVDEEVKKDLYSQKMNAKTYQALLDNAKTSLLAGWHTLVDATFLKYQHREKFYQLARDLELPVYLIYIDSDGDQDSAFLAEQLKQRELADNNPSDADAAIMLQQMHTLEKPHAQEPCIWLNAQKIRNELPENQIKHFLNLPISQ</sequence>
<dbReference type="Gene3D" id="3.40.50.300">
    <property type="entry name" value="P-loop containing nucleotide triphosphate hydrolases"/>
    <property type="match status" value="1"/>
</dbReference>
<dbReference type="Pfam" id="PF13671">
    <property type="entry name" value="AAA_33"/>
    <property type="match status" value="1"/>
</dbReference>
<name>A0ABS3Q2Q1_9GAMM</name>